<protein>
    <submittedName>
        <fullName evidence="8">Neuropilin and tolloid-like protein 1-like</fullName>
    </submittedName>
</protein>
<keyword evidence="7" id="KW-1185">Reference proteome</keyword>
<feature type="domain" description="CUB" evidence="6">
    <location>
        <begin position="143"/>
        <end position="255"/>
    </location>
</feature>
<name>A0ABM0MJT6_SACKO</name>
<evidence type="ECO:0000256" key="5">
    <source>
        <dbReference type="SAM" id="Phobius"/>
    </source>
</evidence>
<dbReference type="CDD" id="cd00041">
    <property type="entry name" value="CUB"/>
    <property type="match status" value="2"/>
</dbReference>
<dbReference type="Proteomes" id="UP000694865">
    <property type="component" value="Unplaced"/>
</dbReference>
<feature type="region of interest" description="Disordered" evidence="4">
    <location>
        <begin position="404"/>
        <end position="460"/>
    </location>
</feature>
<comment type="caution">
    <text evidence="3">Lacks conserved residue(s) required for the propagation of feature annotation.</text>
</comment>
<dbReference type="PROSITE" id="PS01209">
    <property type="entry name" value="LDLRA_1"/>
    <property type="match status" value="1"/>
</dbReference>
<evidence type="ECO:0000256" key="2">
    <source>
        <dbReference type="ARBA" id="ARBA00023157"/>
    </source>
</evidence>
<feature type="compositionally biased region" description="Basic and acidic residues" evidence="4">
    <location>
        <begin position="448"/>
        <end position="460"/>
    </location>
</feature>
<dbReference type="PANTHER" id="PTHR24251:SF28">
    <property type="entry name" value="NEUROPILIN AND TOLLOID-LIKE, ISOFORM B"/>
    <property type="match status" value="1"/>
</dbReference>
<feature type="compositionally biased region" description="Polar residues" evidence="4">
    <location>
        <begin position="425"/>
        <end position="446"/>
    </location>
</feature>
<feature type="disulfide bond" evidence="3">
    <location>
        <begin position="143"/>
        <end position="170"/>
    </location>
</feature>
<evidence type="ECO:0000256" key="3">
    <source>
        <dbReference type="PROSITE-ProRule" id="PRU00059"/>
    </source>
</evidence>
<dbReference type="PANTHER" id="PTHR24251">
    <property type="entry name" value="OVOCHYMASE-RELATED"/>
    <property type="match status" value="1"/>
</dbReference>
<reference evidence="8" key="1">
    <citation type="submission" date="2025-08" db="UniProtKB">
        <authorList>
            <consortium name="RefSeq"/>
        </authorList>
    </citation>
    <scope>IDENTIFICATION</scope>
    <source>
        <tissue evidence="8">Testes</tissue>
    </source>
</reference>
<dbReference type="SMART" id="SM00042">
    <property type="entry name" value="CUB"/>
    <property type="match status" value="2"/>
</dbReference>
<dbReference type="GeneID" id="100372680"/>
<dbReference type="InterPro" id="IPR036055">
    <property type="entry name" value="LDL_receptor-like_sf"/>
</dbReference>
<evidence type="ECO:0000313" key="8">
    <source>
        <dbReference type="RefSeq" id="XP_006820277.1"/>
    </source>
</evidence>
<proteinExistence type="predicted"/>
<dbReference type="InterPro" id="IPR023415">
    <property type="entry name" value="LDLR_class-A_CS"/>
</dbReference>
<dbReference type="RefSeq" id="XP_006820277.1">
    <property type="nucleotide sequence ID" value="XM_006820214.1"/>
</dbReference>
<keyword evidence="5" id="KW-0472">Membrane</keyword>
<keyword evidence="5" id="KW-1133">Transmembrane helix</keyword>
<dbReference type="PROSITE" id="PS01180">
    <property type="entry name" value="CUB"/>
    <property type="match status" value="2"/>
</dbReference>
<evidence type="ECO:0000256" key="1">
    <source>
        <dbReference type="ARBA" id="ARBA00022737"/>
    </source>
</evidence>
<sequence length="510" mass="57043">MPVSMYLGDDQATDRFPKGYDILPECGGLWKGPEAGYIHSPNHPGKYENSLDCVYVIEAVFGHVISLTFDSNYMIESSVDCSFDVLEIRDGRWGFSPLIGTYCGNILPELTVTSGRYLWMRFSTDDTVIETGFNAFYDFIPDCVVEIGGIEGEINSVEVHPNAKSNDIDCIWQITAPLNHKLLISFKEFTLDKMNICDENQVSLYDRLSHQSCLLHKFCSGSAPDVFSYSNRVYIRYVTGTLSLESSFIATYTAFIDYPCNGTYFACGQEMCIDSSLVCNNRPNCYHYAWDEKNCPEVSYTPPLMDIYAGVLFSSLAGTTMVIIGIIIALSCRHSWRQTKRRASIIDYRRRSLAHRSSARSSDATSGGGLHPGEFNGCSISRRGSLSGDQIGISEYHELDTISSKYNHSRRNSVSSGRSSPTHKMANSHSYQSQPVTLQVPPNTGQCAHDKKDGQYPDDRIVSTSFTYGQGFENFSTDFSRPRGSFDQEFTSMLPFSSEPRCMARTVTEI</sequence>
<keyword evidence="2 3" id="KW-1015">Disulfide bond</keyword>
<feature type="disulfide bond" evidence="3">
    <location>
        <begin position="26"/>
        <end position="53"/>
    </location>
</feature>
<organism evidence="7 8">
    <name type="scientific">Saccoglossus kowalevskii</name>
    <name type="common">Acorn worm</name>
    <dbReference type="NCBI Taxonomy" id="10224"/>
    <lineage>
        <taxon>Eukaryota</taxon>
        <taxon>Metazoa</taxon>
        <taxon>Hemichordata</taxon>
        <taxon>Enteropneusta</taxon>
        <taxon>Harrimaniidae</taxon>
        <taxon>Saccoglossus</taxon>
    </lineage>
</organism>
<keyword evidence="5" id="KW-0812">Transmembrane</keyword>
<evidence type="ECO:0000313" key="7">
    <source>
        <dbReference type="Proteomes" id="UP000694865"/>
    </source>
</evidence>
<dbReference type="InterPro" id="IPR002172">
    <property type="entry name" value="LDrepeatLR_classA_rpt"/>
</dbReference>
<keyword evidence="1" id="KW-0677">Repeat</keyword>
<feature type="transmembrane region" description="Helical" evidence="5">
    <location>
        <begin position="307"/>
        <end position="332"/>
    </location>
</feature>
<evidence type="ECO:0000256" key="4">
    <source>
        <dbReference type="SAM" id="MobiDB-lite"/>
    </source>
</evidence>
<dbReference type="InterPro" id="IPR035914">
    <property type="entry name" value="Sperma_CUB_dom_sf"/>
</dbReference>
<dbReference type="SMART" id="SM00192">
    <property type="entry name" value="LDLa"/>
    <property type="match status" value="1"/>
</dbReference>
<dbReference type="SUPFAM" id="SSF57424">
    <property type="entry name" value="LDL receptor-like module"/>
    <property type="match status" value="1"/>
</dbReference>
<dbReference type="Gene3D" id="4.10.400.10">
    <property type="entry name" value="Low-density Lipoprotein Receptor"/>
    <property type="match status" value="1"/>
</dbReference>
<dbReference type="Gene3D" id="2.60.120.290">
    <property type="entry name" value="Spermadhesin, CUB domain"/>
    <property type="match status" value="2"/>
</dbReference>
<gene>
    <name evidence="8" type="primary">LOC100372680</name>
</gene>
<dbReference type="InterPro" id="IPR000859">
    <property type="entry name" value="CUB_dom"/>
</dbReference>
<evidence type="ECO:0000259" key="6">
    <source>
        <dbReference type="PROSITE" id="PS01180"/>
    </source>
</evidence>
<dbReference type="Pfam" id="PF00431">
    <property type="entry name" value="CUB"/>
    <property type="match status" value="2"/>
</dbReference>
<dbReference type="SUPFAM" id="SSF49854">
    <property type="entry name" value="Spermadhesin, CUB domain"/>
    <property type="match status" value="2"/>
</dbReference>
<dbReference type="CDD" id="cd00112">
    <property type="entry name" value="LDLa"/>
    <property type="match status" value="1"/>
</dbReference>
<feature type="domain" description="CUB" evidence="6">
    <location>
        <begin position="26"/>
        <end position="140"/>
    </location>
</feature>
<accession>A0ABM0MJT6</accession>
<dbReference type="Pfam" id="PF00057">
    <property type="entry name" value="Ldl_recept_a"/>
    <property type="match status" value="1"/>
</dbReference>